<feature type="compositionally biased region" description="Polar residues" evidence="9">
    <location>
        <begin position="3412"/>
        <end position="3433"/>
    </location>
</feature>
<keyword evidence="5" id="KW-0186">Copper</keyword>
<dbReference type="Pfam" id="PF13330">
    <property type="entry name" value="Mucin2_WxxW"/>
    <property type="match status" value="9"/>
</dbReference>
<evidence type="ECO:0000256" key="9">
    <source>
        <dbReference type="SAM" id="MobiDB-lite"/>
    </source>
</evidence>
<dbReference type="PANTHER" id="PTHR11339:SF401">
    <property type="entry name" value="MUCIN-5AC"/>
    <property type="match status" value="1"/>
</dbReference>
<dbReference type="Pfam" id="PF08742">
    <property type="entry name" value="C8"/>
    <property type="match status" value="4"/>
</dbReference>
<dbReference type="CDD" id="cd19941">
    <property type="entry name" value="TIL"/>
    <property type="match status" value="3"/>
</dbReference>
<dbReference type="Pfam" id="PF25962">
    <property type="entry name" value="TIL_OTOGL_Mucin"/>
    <property type="match status" value="1"/>
</dbReference>
<feature type="compositionally biased region" description="Low complexity" evidence="9">
    <location>
        <begin position="3401"/>
        <end position="3411"/>
    </location>
</feature>
<feature type="region of interest" description="Disordered" evidence="9">
    <location>
        <begin position="1109"/>
        <end position="1150"/>
    </location>
</feature>
<feature type="domain" description="VWFD" evidence="10">
    <location>
        <begin position="4692"/>
        <end position="4876"/>
    </location>
</feature>
<feature type="region of interest" description="Disordered" evidence="9">
    <location>
        <begin position="3401"/>
        <end position="3722"/>
    </location>
</feature>
<dbReference type="PeptideAtlas" id="T1S9D5"/>
<feature type="compositionally biased region" description="Low complexity" evidence="9">
    <location>
        <begin position="1470"/>
        <end position="1480"/>
    </location>
</feature>
<feature type="compositionally biased region" description="Low complexity" evidence="9">
    <location>
        <begin position="1623"/>
        <end position="1685"/>
    </location>
</feature>
<reference evidence="11" key="1">
    <citation type="journal article" date="2013" name="Am. J. Respir. Cell Mol. Biol.">
        <title>Genome Reference and Sequence Variation in the Large Repetitive Central Exon of Human MUC5AC.</title>
        <authorList>
            <person name="Guo X."/>
            <person name="Zheng S."/>
            <person name="Dang H."/>
            <person name="Pace R.G."/>
            <person name="Stonebraker J.R."/>
            <person name="Jones C.D."/>
            <person name="Boellmann F."/>
            <person name="Yuan G."/>
            <person name="Haridass P."/>
            <person name="Fedrigo O."/>
            <person name="Corcoran D.L."/>
            <person name="Seibold M.A."/>
            <person name="Ranade S.S."/>
            <person name="Knowles M.R."/>
            <person name="O'Neal W.K."/>
            <person name="Voynow J.A."/>
        </authorList>
    </citation>
    <scope>NUCLEOTIDE SEQUENCE</scope>
</reference>
<feature type="compositionally biased region" description="Polar residues" evidence="9">
    <location>
        <begin position="3114"/>
        <end position="3128"/>
    </location>
</feature>
<dbReference type="InterPro" id="IPR025155">
    <property type="entry name" value="WxxW_domain"/>
</dbReference>
<feature type="compositionally biased region" description="Polar residues" evidence="9">
    <location>
        <begin position="1111"/>
        <end position="1150"/>
    </location>
</feature>
<feature type="compositionally biased region" description="Polar residues" evidence="9">
    <location>
        <begin position="1854"/>
        <end position="1883"/>
    </location>
</feature>
<evidence type="ECO:0000256" key="4">
    <source>
        <dbReference type="ARBA" id="ARBA00022737"/>
    </source>
</evidence>
<feature type="region of interest" description="Disordered" evidence="9">
    <location>
        <begin position="1997"/>
        <end position="2987"/>
    </location>
</feature>
<feature type="region of interest" description="Disordered" evidence="9">
    <location>
        <begin position="1461"/>
        <end position="1506"/>
    </location>
</feature>
<dbReference type="GO" id="GO:0005796">
    <property type="term" value="C:Golgi lumen"/>
    <property type="evidence" value="ECO:0007669"/>
    <property type="project" value="UniProtKB-ARBA"/>
</dbReference>
<evidence type="ECO:0000256" key="7">
    <source>
        <dbReference type="ARBA" id="ARBA00023180"/>
    </source>
</evidence>
<feature type="compositionally biased region" description="Polar residues" evidence="9">
    <location>
        <begin position="1481"/>
        <end position="1506"/>
    </location>
</feature>
<feature type="compositionally biased region" description="Polar residues" evidence="9">
    <location>
        <begin position="3845"/>
        <end position="3861"/>
    </location>
</feature>
<feature type="compositionally biased region" description="Polar residues" evidence="9">
    <location>
        <begin position="2008"/>
        <end position="2022"/>
    </location>
</feature>
<evidence type="ECO:0000313" key="11">
    <source>
        <dbReference type="EMBL" id="AGR44427.1"/>
    </source>
</evidence>
<feature type="compositionally biased region" description="Low complexity" evidence="9">
    <location>
        <begin position="1256"/>
        <end position="1312"/>
    </location>
</feature>
<feature type="region of interest" description="Disordered" evidence="9">
    <location>
        <begin position="3102"/>
        <end position="3290"/>
    </location>
</feature>
<protein>
    <submittedName>
        <fullName evidence="11">MUC5AC</fullName>
    </submittedName>
</protein>
<dbReference type="OrthoDB" id="10071893at2759"/>
<keyword evidence="3" id="KW-0732">Signal</keyword>
<feature type="region of interest" description="Disordered" evidence="9">
    <location>
        <begin position="1622"/>
        <end position="1721"/>
    </location>
</feature>
<feature type="compositionally biased region" description="Low complexity" evidence="9">
    <location>
        <begin position="3102"/>
        <end position="3113"/>
    </location>
</feature>
<dbReference type="FunFam" id="2.10.25.10:FF:000674">
    <property type="entry name" value="Mucin-2"/>
    <property type="match status" value="1"/>
</dbReference>
<feature type="region of interest" description="Disordered" evidence="9">
    <location>
        <begin position="3833"/>
        <end position="4398"/>
    </location>
</feature>
<proteinExistence type="predicted"/>
<sequence length="5060" mass="521632">TKLTPMEFGNLQKMDDPTDQCQDPVPEPPRNCSTGFGICEELLHGQLFSGCVALVDVGSYLEACRQDLCFCEDTDLLSCVCHTLAEYSRQCTHAGGLPQDWRGPDFCPQKCPNNMQYHECRSPCADTCSNQEHSRACEDHCVAGCFCPEGTVLDDIGQTGCVPVSKCACVYNGAAYAPGATYSTDCTNCTCSGGRWSCQEVPCPGTCSVLGGAHFSTFDGKQYTVHGDCSYVLTKPCDSSAFTVLAELRRCGLTDSETCLKSVTLSLDGAQTVVVIKASGEVFLNQIYTQLPISAANVTIFRPSTFFIIAQTSLGLQLNLQLVPTMQLFMQLAPKLRGQTCGLCGNFNSIQADDFRTLSGVVEATAAAFFNTFKTQAACPNIRNSFEDPCSLSVENEKYAQHWCSQLTDADGPFGRCHAAVKPGTYYSNCMFDTCNCERSEDCLCAALSSYVHACAAKGVQLGGWRDGVCTKPMTTCPKSMTYHYHVSTCQPTCRSLSEGDITCSVGFIPVDGCICPKGTFLDDTGKCVQASNCPCYHRGSMIPNGESVHDSGAICTCTHGKLSCIGGQAPAPVCAAPMVFFDCRNATPGDTGAGCQKSCHTLDMTCYSPQCVPGCVCPDGLVADGEGGCITAEDCPCVHNEASYRAGQTIRVGCNTCTCDSRMWRCTDDPCLATCAVYGDGHYLTFDGQSYSFNGDCEYTLVQNHCGGKDSTQDSFRVVTENVPCGTTGTTCSKAIKIFLGGFELKLSHGKVEVIGTDESQEVPYTIRQMGIYLVVDTDIGLVLLWDKKTSIFINLSPEFKGRVCGLCGNFDDIAVNDFATRSRSVVGDVLEFGNSWKLSPSCPDALAPKDPCTANPFRKSWAQKQCSILHGPTFAACHAHVEPARYYEACVNDACACDSGGDCECFCTAVAAYAQACHEVGLCVSWRTPSICPLFCDYYNPEGQCEWHYQPCGVPCLRTCRNPRGDCLRDVRGLEGCYPKCPPEAPIFDEDKMQCVATCPTPPLPPRCHVHGKSYRPGAVVPSDKNCQSCLCTERGVECTYKAEACVCTYNGQRFHPGDVIYHTTDGTGGCISARCGANGTIERRVYPCSPTTPVPPTTFSFSTPPLVVSSTHTPSNGPSSAHTGPPSSAWPTTAGTSPRTRLPTASASLPPVCGEKCLWSPWMDVSRPGRGTDSGDFDTLENLRAHGYRVCESPRSVECRAEDAPGVPLRALGQRVQCSPDVGLTCRNREQASGLCYNYQIRVQCCTPLPCSTSSSPAQTTPPTTSKTTETRASGSSAPSSTPGTVSLSTARTTPAPGTATSVKKTFSTPSPPPVPATSTSSMSTTAPGTSVVSSKPTPTEPSTSSCLQELCTWTEWIDGSYPAPGINGGDFDTFQNLRDEGYTFCESPRSVQCRAESFPNTPLADLGQDVICSHTEGLICLNKNQLPPICYNYEIRIQCCETVNVCRDITRLPKTVATTRPTPHPTGAQTQTTFTTHMPSASTEQPTATSRGGPTATSVTQGTHTTLVTRNCHPRCTWTKWFDVDFPSPGPHGGDKETYNNIIRSGEKICRRPEEITRLQCRAKSHPEVSIEHLGQVVQCSREEGLVCRNQDQQGPFKMCLNYEVRVLCCETPRGCHMTSTPGSTSSSPAQTTPSTTSKTTETQASGSSAPSSTPGTVSLSTARTTPAPGTATSVKKTFSTPSPPPVPATSTSSMSTTAPGTSVVSSKPTPTEPSTSSCLQELCTWTEWIDGSYPAPGINGGDFDTFQNLRDEGYTFCESPRSVQCRAESFPNTPLADLGQDVICSHTEGLICLNKNQLPPICYNYEIRIQCCETVNVCRDITRPPKTVATTRPTPHPTGAQTQTTFTTHMPSASTEQPTATSRGGPTATSVTQGTHTTPVTRNCHPRCTWTTWFDVDFPSPGPHGGDKETYNNIIRSGEKICRRPEEITRLQCRAKSHPEVSIEHLGQVVQCSREEGLVCRNQDQQGPFKMCLNYEVRVLCCETPKGCPVTSTPVTAPSTPSGRATSPTQSTSSWQKSRTTTLVTTSTTSTPQTSTTYAHTTSTTSAPTARTTSAPTTRTTSASPASTTSGPGNTPSPVPTTSTISAPTTSITSAPTTSTTSAPTSSTTSGPGTTPSPVPTTSITSAPTTSTTSAPTTSTTSARTSSTTSATTTSRISGPETTPSPVPTTSTTSATTTSTTSAPTTSTTSAPTSSTTSSPQTSTTSAPTTSTTSGPGTTPSPVPTTSTTSAPTTRTTSAPKSSTTSAATTSTTSGPETTPRPVPTTSTTSSPTTSTTSAPTTSTTSASTTSTTSGAGTTPSPVPTTSTTSAPTTSTTSAPISSTTSATTTSTTSGPGTTPSPVPTTSTTSAPTTSTTSGPGTTPSAVPTTSITSAPTTSTNSAPISSTTSATTTSRISGPETTPSPVPTASTTSASTTSTTSGPGTTPSPVPTTSTISVPTTSTTSASTTSTTSASTTSTTSGPGTTPSPVPTTSTTSAPTTSTTSAPTTSTISAPTTSTTSATTTSTTSAPTPRRTSAPTTSTISASTTSTTSATTTSTTSATTTSTISAPTTSTTLSPTTSTTSTTITSTTSAPISSTTSTPQTSTTSAPTTSTTSGPGTTSSPVPTTSTTSAPTTSTTSAPTTRTTSVPTSSTTSTATTSTTSGPGTTPSPVPTTSTTSAPTTRTTSAPTTSTTSAPTTSTTSAPTSSTTSATTTSTISVPTTSTTSVPGTTPSPVPTTSTISVPTTSTTSASTTSTTSGPGTTPSPVPTTSTTSAPTTSTTSAPTTSTISAPTTSTPSAPTTSTTLAPTTSTTSAPTTSTTSTPTSSTTSSPQTSTTSASTTSITSGPGTTPSPVPTTSTTSAPTTSTTSAATTSTISAPTTSTTSAPTTSTTSASTASKTSGLGTTPSPIPTTSTTSPPTTSTTSASTASKTSGPGTTPSPVPTTSTIFAPRTSTTSASTTSTTPGPGTTPSPVPTTSTASVSKTSTSHVSISKTTHSQPVTRDCHLRCTWTKWFDIDFPSPGPHGGDKETYNNIIRSGEKICRRPEEITRLQCRAESHPEVSIEHLGQVVQCSREEGLVCRNQDQQGPFKMCLNYEVRVLCCETPKGCPVTSTPVTAPSTPSGRATSPTQSTSSWQKSRTTTLVTTSTTSTPQTSTTSAPTTSTTSAPTTSTTSAPTTSTTSTPQTSISSAPTSSTTSAPTSSTISARTTSIISAPTTSTTSSPTTSTTSATTTSTTSAPTSSTTSTPQTSKTSAATSSTTSGSGTTPSPVTTTSTASVSKTSTSHVSVSKTTHSQPVTRDCHPRCTWTKWFDVDFPSPGPHGGDKETYNNIIRSGEKICRRPEEITRLQCRAKSHPEVSIEHLGQVVQCSREEGLVCRNQDQQGPFKMCLNYEVRVLCCETPKGCPVTSTSVTAPSTPSGRATSPTQSTSSWQKSRTTTLVTSSITSTTQTSTTSAPTTSTTPASIPSTTSAPTTSTTSAPTTSTTSAPTTSTTSTPQTTTSSAPTSSTTSAPTTSTISAPTTSTISAPTTSTTSAPTASTTSAPTSTSSAPTTNTTSAPTTSTTSAPITSTISAPTTSTTSTPQTSTISSPTTSTTSTPQTSTTSSPTTSTTSAPTTSTTSAPTTSTTSTPQTSISSAPTSSTTSAPTASTISAPTTSTTSFHTTSTTSPPTSSTSSTPQTSKTSAATSSTTSGSGTTPSPVPTTSTASVSKTSTSHVSVSKTTHSQPVTRDCHPRCTWTKWFDVDFPSPGPHGGDKETYNNIIRSGEKICRRPEEITRLQCRAESHPEVSIEHLGQVVQCSREEGLVCRNQDQQGPFKMCLNYEVRVLCCETPKGCPVTSTPVTAPSTPSGRATSPTQSTSSWQKSRTTTLVTTSTTSTPQTSTTSAPTTSTIPASTPSTTSAPTTSTTSAPTTSTTSAPTHRTTSGPTTSTTLAPTTSTTSAPTTSTNSAPTTSTISASTTSTISAPTTSTISSPTSSTTSTPQTSKTSAATSSTTSGSGTTPSPVPTTSTTSASTTSTTSAPTTSTTSGPGTTPSPVPSTSTTSAATTSTTSAPTTRTTSAPTSSMTSGPGTTPSPVPTTSTTSAPTTSTTSGPGTTPSPVPTTSTTSAPITSTTSGPGSTPSPVPTTSTTSAPTTSTTSASTASTTSGPGTTPSPVPTTSTTSAPTTRTTSASTASTTSGPGSTPSPVPTTSTTSAPTTRTTPASTASTTSGPGTTPSPVPTTSTTSASTTSTISLPTTSTTSAPITSMTSGPGTTPSPVPTTSTTSAPTTSTTSASTASTTSGPGTTPSPVPTTSTTSAPTTSTTSASTASTTSGPGTSLSPVPTTSTTSAPTTSTTSGPGTTPSPVPTTSTTSAPTTSTTSGPGTTPSPVPTTSTTPVSKTSTSHLSVSKTTHSQPVTSDCHPLCAWTKWFDVDFPSPGPHGGDKETYNNIIRSGEKICRRPEEITRLQCRAESHPEVNIEHLGQVVQCSREEGLVCRNQDQQGPFKMCLNYEVRVLCCETPRGCPVTSVTPYGTSPTNALYPSLSTSMVSASVASTSVASSSVASSSVAYSTQTCFCNVADRLYPAGSTIYRHRDLAGHCYYALCSQDCQVVRGVDSDCPSTTLPPAPATSPSISTSEPVTELGCPNAVPPRKKGETWATPNCSEATCEGNNVISLRPRTCPRVEKPTCANGYPAVKVADQDGCCHHYQCQCVCSGWGDPHYITFDGTYYTFLDNCTYVLVQQIVPVYGHFRVLVDNYFCGAEDGLSCPRSIILEYHQDRVVLTRKPVHGVMTNEIIFNNKVVSPGFRKNGIVVSRIGVKMYATIPELGVQVMFSGLIFSVEVPFSKFANNTEGQCGTCTNDRKDECRTPRGTVVASCSEMSGLWNVSIPDQPACHRPHPTPTTVGPTTVGSTTVGPTTVGSTTVGPTTPPAPCLPSPICQLILSKVFEPCHTVIPPLLFYEGCVFDRCHMTDLDVVCSSLELYAALCASHDICIDWRGRTGHMCPFTCPADKVYQPCGPSNPSYCYGNDSASLGALPEAGPITEGCFCPEGMTLFSTSAQVCVPTGCPRCLGPHGEPVK</sequence>
<dbReference type="PROSITE" id="PS51233">
    <property type="entry name" value="VWFD"/>
    <property type="match status" value="3"/>
</dbReference>
<feature type="compositionally biased region" description="Low complexity" evidence="9">
    <location>
        <begin position="1693"/>
        <end position="1721"/>
    </location>
</feature>
<comment type="subunit">
    <text evidence="8">Homomultimer; disulfide-linked. The N- and C-terminus mediate their assembly into higher order structures to form filaments. The CTCK domains of two polypeptides associate in the endoplasmic reticulum to generate intermolecularly disulfide-bonded dimers. These dimers progress to the Golgi apparatus, which is a more acidic environment than the endoplasmic reticulum. Under acidic conditions, the N-termini form non-covalent intermolecular interactions that juxtapose assemblies from different CTCK-linked dimers to produce long, disulfide-linked polymers that remain highly compact until secretion.</text>
</comment>
<feature type="region of interest" description="Disordered" evidence="9">
    <location>
        <begin position="1256"/>
        <end position="1348"/>
    </location>
</feature>
<feature type="compositionally biased region" description="Low complexity" evidence="9">
    <location>
        <begin position="3862"/>
        <end position="4383"/>
    </location>
</feature>
<feature type="compositionally biased region" description="Low complexity" evidence="9">
    <location>
        <begin position="1997"/>
        <end position="2007"/>
    </location>
</feature>
<dbReference type="EMBL" id="KC800812">
    <property type="protein sequence ID" value="AGR44427.1"/>
    <property type="molecule type" value="Genomic_DNA"/>
</dbReference>
<feature type="compositionally biased region" description="Low complexity" evidence="9">
    <location>
        <begin position="2023"/>
        <end position="2957"/>
    </location>
</feature>
<evidence type="ECO:0000256" key="3">
    <source>
        <dbReference type="ARBA" id="ARBA00022729"/>
    </source>
</evidence>
<dbReference type="SMART" id="SM00832">
    <property type="entry name" value="C8"/>
    <property type="match status" value="4"/>
</dbReference>
<feature type="compositionally biased region" description="Low complexity" evidence="9">
    <location>
        <begin position="3434"/>
        <end position="3719"/>
    </location>
</feature>
<dbReference type="Pfam" id="PF00094">
    <property type="entry name" value="VWD"/>
    <property type="match status" value="3"/>
</dbReference>
<feature type="non-terminal residue" evidence="11">
    <location>
        <position position="1"/>
    </location>
</feature>
<feature type="region of interest" description="Disordered" evidence="9">
    <location>
        <begin position="1832"/>
        <end position="1883"/>
    </location>
</feature>
<dbReference type="InterPro" id="IPR050780">
    <property type="entry name" value="Mucin_vWF_Thrombospondin_sf"/>
</dbReference>
<dbReference type="InterPro" id="IPR002919">
    <property type="entry name" value="TIL_dom"/>
</dbReference>
<dbReference type="SMART" id="SM00215">
    <property type="entry name" value="VWC_out"/>
    <property type="match status" value="2"/>
</dbReference>
<feature type="domain" description="VWFD" evidence="10">
    <location>
        <begin position="674"/>
        <end position="845"/>
    </location>
</feature>
<dbReference type="PANTHER" id="PTHR11339">
    <property type="entry name" value="EXTRACELLULAR MATRIX GLYCOPROTEIN RELATED"/>
    <property type="match status" value="1"/>
</dbReference>
<gene>
    <name evidence="11" type="primary">MUC5AC</name>
</gene>
<dbReference type="SMART" id="SM00216">
    <property type="entry name" value="VWD"/>
    <property type="match status" value="3"/>
</dbReference>
<evidence type="ECO:0000259" key="10">
    <source>
        <dbReference type="PROSITE" id="PS51233"/>
    </source>
</evidence>
<feature type="non-terminal residue" evidence="11">
    <location>
        <position position="5060"/>
    </location>
</feature>
<accession>T1S9D5</accession>
<dbReference type="FunFam" id="2.10.25.10:FF:000153">
    <property type="entry name" value="MUC5B isoform 1"/>
    <property type="match status" value="1"/>
</dbReference>
<dbReference type="MEROPS" id="I08.951"/>
<dbReference type="SUPFAM" id="SSF57567">
    <property type="entry name" value="Serine protease inhibitors"/>
    <property type="match status" value="4"/>
</dbReference>
<dbReference type="InterPro" id="IPR001007">
    <property type="entry name" value="VWF_dom"/>
</dbReference>
<keyword evidence="2" id="KW-0964">Secreted</keyword>
<evidence type="ECO:0000256" key="5">
    <source>
        <dbReference type="ARBA" id="ARBA00023008"/>
    </source>
</evidence>
<feature type="compositionally biased region" description="Low complexity" evidence="9">
    <location>
        <begin position="1843"/>
        <end position="1853"/>
    </location>
</feature>
<feature type="domain" description="VWFD" evidence="10">
    <location>
        <begin position="205"/>
        <end position="380"/>
    </location>
</feature>
<feature type="compositionally biased region" description="Low complexity" evidence="9">
    <location>
        <begin position="1320"/>
        <end position="1348"/>
    </location>
</feature>
<organism evidence="11">
    <name type="scientific">Homo sapiens</name>
    <name type="common">Human</name>
    <dbReference type="NCBI Taxonomy" id="9606"/>
    <lineage>
        <taxon>Eukaryota</taxon>
        <taxon>Metazoa</taxon>
        <taxon>Chordata</taxon>
        <taxon>Craniata</taxon>
        <taxon>Vertebrata</taxon>
        <taxon>Euteleostomi</taxon>
        <taxon>Mammalia</taxon>
        <taxon>Eutheria</taxon>
        <taxon>Euarchontoglires</taxon>
        <taxon>Primates</taxon>
        <taxon>Haplorrhini</taxon>
        <taxon>Catarrhini</taxon>
        <taxon>Hominidae</taxon>
        <taxon>Homo</taxon>
    </lineage>
</organism>
<feature type="compositionally biased region" description="Low complexity" evidence="9">
    <location>
        <begin position="2965"/>
        <end position="2987"/>
    </location>
</feature>
<feature type="compositionally biased region" description="Low complexity" evidence="9">
    <location>
        <begin position="3129"/>
        <end position="3286"/>
    </location>
</feature>
<evidence type="ECO:0000256" key="1">
    <source>
        <dbReference type="ARBA" id="ARBA00004613"/>
    </source>
</evidence>
<evidence type="ECO:0000256" key="2">
    <source>
        <dbReference type="ARBA" id="ARBA00022525"/>
    </source>
</evidence>
<name>T1S9D5_HUMAN</name>
<dbReference type="InterPro" id="IPR036084">
    <property type="entry name" value="Ser_inhib-like_sf"/>
</dbReference>
<keyword evidence="4" id="KW-0677">Repeat</keyword>
<evidence type="ECO:0000256" key="6">
    <source>
        <dbReference type="ARBA" id="ARBA00023157"/>
    </source>
</evidence>
<comment type="subcellular location">
    <subcellularLocation>
        <location evidence="1">Secreted</location>
    </subcellularLocation>
</comment>
<feature type="compositionally biased region" description="Polar residues" evidence="9">
    <location>
        <begin position="4384"/>
        <end position="4397"/>
    </location>
</feature>
<dbReference type="FunFam" id="2.10.25.10:FF:000414">
    <property type="entry name" value="von Willebrand factor"/>
    <property type="match status" value="1"/>
</dbReference>
<dbReference type="InterPro" id="IPR058753">
    <property type="entry name" value="TIL_OTOGL_Mucin"/>
</dbReference>
<dbReference type="SMART" id="SM00214">
    <property type="entry name" value="VWC"/>
    <property type="match status" value="4"/>
</dbReference>
<keyword evidence="6" id="KW-1015">Disulfide bond</keyword>
<evidence type="ECO:0000256" key="8">
    <source>
        <dbReference type="ARBA" id="ARBA00063950"/>
    </source>
</evidence>
<dbReference type="InterPro" id="IPR001846">
    <property type="entry name" value="VWF_type-D"/>
</dbReference>
<feature type="region of interest" description="Disordered" evidence="9">
    <location>
        <begin position="4603"/>
        <end position="4622"/>
    </location>
</feature>
<dbReference type="GO" id="GO:0005576">
    <property type="term" value="C:extracellular region"/>
    <property type="evidence" value="ECO:0007669"/>
    <property type="project" value="UniProtKB-SubCell"/>
</dbReference>
<dbReference type="Gene3D" id="2.10.25.10">
    <property type="entry name" value="Laminin"/>
    <property type="match status" value="4"/>
</dbReference>
<feature type="compositionally biased region" description="Low complexity" evidence="9">
    <location>
        <begin position="3833"/>
        <end position="3844"/>
    </location>
</feature>
<dbReference type="Pfam" id="PF01826">
    <property type="entry name" value="TIL"/>
    <property type="match status" value="2"/>
</dbReference>
<feature type="region of interest" description="Disordered" evidence="9">
    <location>
        <begin position="1"/>
        <end position="20"/>
    </location>
</feature>
<dbReference type="InterPro" id="IPR014853">
    <property type="entry name" value="VWF/SSPO/ZAN-like_Cys-rich_dom"/>
</dbReference>
<keyword evidence="7" id="KW-0325">Glycoprotein</keyword>